<dbReference type="AlphaFoldDB" id="A0A1S8LWF1"/>
<protein>
    <submittedName>
        <fullName evidence="1">Uncharacterized protein</fullName>
    </submittedName>
</protein>
<organism evidence="1 2">
    <name type="scientific">Clostridium felsineum</name>
    <dbReference type="NCBI Taxonomy" id="36839"/>
    <lineage>
        <taxon>Bacteria</taxon>
        <taxon>Bacillati</taxon>
        <taxon>Bacillota</taxon>
        <taxon>Clostridia</taxon>
        <taxon>Eubacteriales</taxon>
        <taxon>Clostridiaceae</taxon>
        <taxon>Clostridium</taxon>
    </lineage>
</organism>
<dbReference type="STRING" id="84029.CROST_43940"/>
<gene>
    <name evidence="1" type="ORF">CROST_039290</name>
</gene>
<keyword evidence="2" id="KW-1185">Reference proteome</keyword>
<dbReference type="EMBL" id="CP096983">
    <property type="protein sequence ID" value="URZ13179.1"/>
    <property type="molecule type" value="Genomic_DNA"/>
</dbReference>
<dbReference type="Proteomes" id="UP000190951">
    <property type="component" value="Chromosome"/>
</dbReference>
<reference evidence="1 2" key="1">
    <citation type="submission" date="2022-04" db="EMBL/GenBank/DDBJ databases">
        <title>Genome sequence of C. roseum typestrain.</title>
        <authorList>
            <person name="Poehlein A."/>
            <person name="Schoch T."/>
            <person name="Duerre P."/>
            <person name="Daniel R."/>
        </authorList>
    </citation>
    <scope>NUCLEOTIDE SEQUENCE [LARGE SCALE GENOMIC DNA]</scope>
    <source>
        <strain evidence="1 2">DSM 7320</strain>
    </source>
</reference>
<sequence>MNSKVFVCFHKKYVVPKSQIYVPINVGSNNNELNIISDNLGKNISDKNNNYCELTALYWIWKNANLNKYVGLCHYRRYFDFKDMNDSKISKHISGLNVFHELIDNVNSEKKIEDIFNSGYDIILPMRRVYPVSVKQQYLIKHRISDWKILNEILEKNYPSYFKASKRIWNENNKAHLYNMFITKKEIFYDYMNFIFNVLSKVEKRIVISDNKYQARVFGFMAERMLNLYVYCNKLKVKEVPIIYFDDKFDGITSNRKQQYFDKISDIIFKFQKII</sequence>
<dbReference type="RefSeq" id="WP_077834987.1">
    <property type="nucleotide sequence ID" value="NZ_CP096983.1"/>
</dbReference>
<dbReference type="Pfam" id="PF14393">
    <property type="entry name" value="DUF4422"/>
    <property type="match status" value="1"/>
</dbReference>
<accession>A0A1S8LWF1</accession>
<dbReference type="InterPro" id="IPR025536">
    <property type="entry name" value="DUF4422"/>
</dbReference>
<evidence type="ECO:0000313" key="2">
    <source>
        <dbReference type="Proteomes" id="UP000190951"/>
    </source>
</evidence>
<name>A0A1S8LWF1_9CLOT</name>
<evidence type="ECO:0000313" key="1">
    <source>
        <dbReference type="EMBL" id="URZ13179.1"/>
    </source>
</evidence>
<dbReference type="KEGG" id="crw:CROST_039290"/>
<proteinExistence type="predicted"/>